<dbReference type="RefSeq" id="WP_244674106.1">
    <property type="nucleotide sequence ID" value="NZ_CP095046.1"/>
</dbReference>
<protein>
    <submittedName>
        <fullName evidence="1">Uncharacterized protein</fullName>
    </submittedName>
</protein>
<dbReference type="EMBL" id="CP095046">
    <property type="protein sequence ID" value="UOQ70688.1"/>
    <property type="molecule type" value="Genomic_DNA"/>
</dbReference>
<organism evidence="1 2">
    <name type="scientific">Hymenobacter cellulosilyticus</name>
    <dbReference type="NCBI Taxonomy" id="2932248"/>
    <lineage>
        <taxon>Bacteria</taxon>
        <taxon>Pseudomonadati</taxon>
        <taxon>Bacteroidota</taxon>
        <taxon>Cytophagia</taxon>
        <taxon>Cytophagales</taxon>
        <taxon>Hymenobacteraceae</taxon>
        <taxon>Hymenobacter</taxon>
    </lineage>
</organism>
<dbReference type="AlphaFoldDB" id="A0A8T9Q466"/>
<proteinExistence type="predicted"/>
<evidence type="ECO:0000313" key="1">
    <source>
        <dbReference type="EMBL" id="UOQ70688.1"/>
    </source>
</evidence>
<name>A0A8T9Q466_9BACT</name>
<evidence type="ECO:0000313" key="2">
    <source>
        <dbReference type="Proteomes" id="UP000831796"/>
    </source>
</evidence>
<dbReference type="Proteomes" id="UP000831796">
    <property type="component" value="Chromosome"/>
</dbReference>
<dbReference type="KEGG" id="hcu:MUN79_18545"/>
<reference evidence="1" key="1">
    <citation type="submission" date="2022-04" db="EMBL/GenBank/DDBJ databases">
        <title>Hymenobacter sp. isolated from the air.</title>
        <authorList>
            <person name="Won M."/>
            <person name="Lee C.-M."/>
            <person name="Woen H.-Y."/>
            <person name="Kwon S.-W."/>
        </authorList>
    </citation>
    <scope>NUCLEOTIDE SEQUENCE</scope>
    <source>
        <strain evidence="1">5116S-3</strain>
    </source>
</reference>
<accession>A0A8T9Q466</accession>
<gene>
    <name evidence="1" type="ORF">MUN79_18545</name>
</gene>
<sequence length="156" mass="18359">MIRTVKSSVIDNSMRTNKARRYDEQVDREIKKALVKFSQHLMSNSKWVRLINKLVENADKILRIEFKKVQEERIGELYLHRDTSFKFDYWQNGFEGCNSLGGWLAFEEIEFLAFPRIVDGGCNKQDVEQIMGLINSVGQFSLDISEDRLKLICYRE</sequence>
<keyword evidence="2" id="KW-1185">Reference proteome</keyword>